<evidence type="ECO:0000313" key="1">
    <source>
        <dbReference type="EMBL" id="SDZ50672.1"/>
    </source>
</evidence>
<sequence>MGQHMTPAKGGEEDHDGTYCKHCLLTGIVSEFCRRRDNWLTIYTGSDPGADLEVPTRLGESLSADDLQRIVRFSAAETRRHVESLLPICQDCCRSLVIHLDGQRLGPWRDLAVNLMPAKDVLTKWLLWLTDRYQGSDRRSEVITATTLLTLQRWRVLAESPGTQPAHIAARNAWIAAQQARAALLSENHQLTIEKRFDAAKSFAHDWLGWSSPTDAQVQGVVDALLCDAWISLEAEAADDEVVGVLKRLADKQHLDWRPLHLGKIRGQRITSLSAEFGHDRQRTSILETLPGPDLQVGWSNPRVDCILNKLKPVERNVVLIYADSPGMSWKEAAEACGQPAKFGEQRVRRQVSRLVKQHRERQQARRGAIEE</sequence>
<dbReference type="OrthoDB" id="4306557at2"/>
<organism evidence="1 2">
    <name type="scientific">Saccharopolyspora shandongensis</name>
    <dbReference type="NCBI Taxonomy" id="418495"/>
    <lineage>
        <taxon>Bacteria</taxon>
        <taxon>Bacillati</taxon>
        <taxon>Actinomycetota</taxon>
        <taxon>Actinomycetes</taxon>
        <taxon>Pseudonocardiales</taxon>
        <taxon>Pseudonocardiaceae</taxon>
        <taxon>Saccharopolyspora</taxon>
    </lineage>
</organism>
<dbReference type="RefSeq" id="WP_093278178.1">
    <property type="nucleotide sequence ID" value="NZ_FNOK01000086.1"/>
</dbReference>
<dbReference type="EMBL" id="FNOK01000086">
    <property type="protein sequence ID" value="SDZ50672.1"/>
    <property type="molecule type" value="Genomic_DNA"/>
</dbReference>
<gene>
    <name evidence="1" type="ORF">SAMN05216215_10865</name>
</gene>
<evidence type="ECO:0000313" key="2">
    <source>
        <dbReference type="Proteomes" id="UP000199529"/>
    </source>
</evidence>
<dbReference type="Proteomes" id="UP000199529">
    <property type="component" value="Unassembled WGS sequence"/>
</dbReference>
<protein>
    <submittedName>
        <fullName evidence="1">Uncharacterized protein</fullName>
    </submittedName>
</protein>
<dbReference type="AlphaFoldDB" id="A0A1H3TK26"/>
<proteinExistence type="predicted"/>
<name>A0A1H3TK26_9PSEU</name>
<reference evidence="2" key="1">
    <citation type="submission" date="2016-10" db="EMBL/GenBank/DDBJ databases">
        <authorList>
            <person name="Varghese N."/>
            <person name="Submissions S."/>
        </authorList>
    </citation>
    <scope>NUCLEOTIDE SEQUENCE [LARGE SCALE GENOMIC DNA]</scope>
    <source>
        <strain evidence="2">CGMCC 4.3530</strain>
    </source>
</reference>
<accession>A0A1H3TK26</accession>
<keyword evidence="2" id="KW-1185">Reference proteome</keyword>